<accession>A0AAV5LZI6</accession>
<proteinExistence type="predicted"/>
<keyword evidence="2" id="KW-1185">Reference proteome</keyword>
<organism evidence="1 2">
    <name type="scientific">Rubroshorea leprosula</name>
    <dbReference type="NCBI Taxonomy" id="152421"/>
    <lineage>
        <taxon>Eukaryota</taxon>
        <taxon>Viridiplantae</taxon>
        <taxon>Streptophyta</taxon>
        <taxon>Embryophyta</taxon>
        <taxon>Tracheophyta</taxon>
        <taxon>Spermatophyta</taxon>
        <taxon>Magnoliopsida</taxon>
        <taxon>eudicotyledons</taxon>
        <taxon>Gunneridae</taxon>
        <taxon>Pentapetalae</taxon>
        <taxon>rosids</taxon>
        <taxon>malvids</taxon>
        <taxon>Malvales</taxon>
        <taxon>Dipterocarpaceae</taxon>
        <taxon>Rubroshorea</taxon>
    </lineage>
</organism>
<dbReference type="EMBL" id="BPVZ01000163">
    <property type="protein sequence ID" value="GKV42895.1"/>
    <property type="molecule type" value="Genomic_DNA"/>
</dbReference>
<name>A0AAV5LZI6_9ROSI</name>
<protein>
    <submittedName>
        <fullName evidence="1">Uncharacterized protein</fullName>
    </submittedName>
</protein>
<sequence length="44" mass="4901">MICFSYNATILEVQPMLSASPNNQTRNTRTFGPSHLVSVAFLRS</sequence>
<comment type="caution">
    <text evidence="1">The sequence shown here is derived from an EMBL/GenBank/DDBJ whole genome shotgun (WGS) entry which is preliminary data.</text>
</comment>
<gene>
    <name evidence="1" type="ORF">SLEP1_g50256</name>
</gene>
<evidence type="ECO:0000313" key="1">
    <source>
        <dbReference type="EMBL" id="GKV42895.1"/>
    </source>
</evidence>
<evidence type="ECO:0000313" key="2">
    <source>
        <dbReference type="Proteomes" id="UP001054252"/>
    </source>
</evidence>
<dbReference type="Proteomes" id="UP001054252">
    <property type="component" value="Unassembled WGS sequence"/>
</dbReference>
<dbReference type="AlphaFoldDB" id="A0AAV5LZI6"/>
<reference evidence="1 2" key="1">
    <citation type="journal article" date="2021" name="Commun. Biol.">
        <title>The genome of Shorea leprosula (Dipterocarpaceae) highlights the ecological relevance of drought in aseasonal tropical rainforests.</title>
        <authorList>
            <person name="Ng K.K.S."/>
            <person name="Kobayashi M.J."/>
            <person name="Fawcett J.A."/>
            <person name="Hatakeyama M."/>
            <person name="Paape T."/>
            <person name="Ng C.H."/>
            <person name="Ang C.C."/>
            <person name="Tnah L.H."/>
            <person name="Lee C.T."/>
            <person name="Nishiyama T."/>
            <person name="Sese J."/>
            <person name="O'Brien M.J."/>
            <person name="Copetti D."/>
            <person name="Mohd Noor M.I."/>
            <person name="Ong R.C."/>
            <person name="Putra M."/>
            <person name="Sireger I.Z."/>
            <person name="Indrioko S."/>
            <person name="Kosugi Y."/>
            <person name="Izuno A."/>
            <person name="Isagi Y."/>
            <person name="Lee S.L."/>
            <person name="Shimizu K.K."/>
        </authorList>
    </citation>
    <scope>NUCLEOTIDE SEQUENCE [LARGE SCALE GENOMIC DNA]</scope>
    <source>
        <strain evidence="1">214</strain>
    </source>
</reference>